<accession>A0A0F8B7S4</accession>
<dbReference type="EMBL" id="KQ041367">
    <property type="protein sequence ID" value="KKF27577.1"/>
    <property type="molecule type" value="Genomic_DNA"/>
</dbReference>
<gene>
    <name evidence="1" type="ORF">EH28_00650</name>
</gene>
<protein>
    <recommendedName>
        <fullName evidence="2">Sterile alpha motif domain-containing protein 3</fullName>
    </recommendedName>
</protein>
<reference evidence="1" key="1">
    <citation type="journal article" date="2015" name="PLoS Genet.">
        <title>Genome Sequencing of the Perciform Fish Larimichthys crocea Provides Insights into Molecular and Genetic Mechanisms of Stress Adaptation.</title>
        <authorList>
            <person name="Ao J."/>
            <person name="Mu Y."/>
            <person name="Xiang L.X."/>
            <person name="Fan D."/>
            <person name="Feng M."/>
            <person name="Zhang S."/>
            <person name="Shi Q."/>
            <person name="Zhu L.Y."/>
            <person name="Li T."/>
            <person name="Ding Y."/>
            <person name="Nie L."/>
            <person name="Li Q."/>
            <person name="Dong W.R."/>
            <person name="Jiang L."/>
            <person name="Sun B."/>
            <person name="Zhang X."/>
            <person name="Li M."/>
            <person name="Zhang H.Q."/>
            <person name="Xie S."/>
            <person name="Zhu Y."/>
            <person name="Jiang X."/>
            <person name="Wang X."/>
            <person name="Mu P."/>
            <person name="Chen W."/>
            <person name="Yue Z."/>
            <person name="Wang Z."/>
            <person name="Wang J."/>
            <person name="Shao J.Z."/>
            <person name="Chen X."/>
        </authorList>
    </citation>
    <scope>NUCLEOTIDE SEQUENCE [LARGE SCALE GENOMIC DNA]</scope>
    <source>
        <strain evidence="1">SSNF</strain>
        <tissue evidence="1">Blood</tissue>
    </source>
</reference>
<dbReference type="AlphaFoldDB" id="A0A0F8B7S4"/>
<evidence type="ECO:0008006" key="2">
    <source>
        <dbReference type="Google" id="ProtNLM"/>
    </source>
</evidence>
<dbReference type="PANTHER" id="PTHR31025:SF27">
    <property type="entry name" value="SI:CH211-193K19.2-RELATED"/>
    <property type="match status" value="1"/>
</dbReference>
<proteinExistence type="predicted"/>
<name>A0A0F8B7S4_LARCR</name>
<evidence type="ECO:0000313" key="1">
    <source>
        <dbReference type="EMBL" id="KKF27577.1"/>
    </source>
</evidence>
<sequence length="256" mass="28883">MNYFFECSVYRTKLRGLGCPEVAVNALKHKPDGKCNPAYGVKKPKKAEVNYCPASPTGETAETLEKTRVALLSEVQKRNNDDKVAKMMDNTFALRREEVVRDAPMIADFKTRWPALFHVCETGSIDVRRECILKGLCVYLNEDPEKLIKEYMTDDENIGTAMAETVFGIFVVRHEGADPSNNPECVRIILEGVEVLDELGNVPFAVAMLLALVYALNLSYPPELKYTFEALQKIIMELDGNRLSRKVQVLKTLLCR</sequence>
<organism evidence="1">
    <name type="scientific">Larimichthys crocea</name>
    <name type="common">Large yellow croaker</name>
    <name type="synonym">Pseudosciaena crocea</name>
    <dbReference type="NCBI Taxonomy" id="215358"/>
    <lineage>
        <taxon>Eukaryota</taxon>
        <taxon>Metazoa</taxon>
        <taxon>Chordata</taxon>
        <taxon>Craniata</taxon>
        <taxon>Vertebrata</taxon>
        <taxon>Euteleostomi</taxon>
        <taxon>Actinopterygii</taxon>
        <taxon>Neopterygii</taxon>
        <taxon>Teleostei</taxon>
        <taxon>Neoteleostei</taxon>
        <taxon>Acanthomorphata</taxon>
        <taxon>Eupercaria</taxon>
        <taxon>Sciaenidae</taxon>
        <taxon>Larimichthys</taxon>
    </lineage>
</organism>
<dbReference type="PANTHER" id="PTHR31025">
    <property type="entry name" value="SI:CH211-196P9.1-RELATED"/>
    <property type="match status" value="1"/>
</dbReference>